<dbReference type="GO" id="GO:0005525">
    <property type="term" value="F:GTP binding"/>
    <property type="evidence" value="ECO:0007669"/>
    <property type="project" value="InterPro"/>
</dbReference>
<evidence type="ECO:0000313" key="2">
    <source>
        <dbReference type="EMBL" id="JAD95370.1"/>
    </source>
</evidence>
<accession>A0A0A9EBR3</accession>
<protein>
    <submittedName>
        <fullName evidence="2">tRNA modification GTPase trmE</fullName>
    </submittedName>
</protein>
<dbReference type="SUPFAM" id="SSF52540">
    <property type="entry name" value="P-loop containing nucleoside triphosphate hydrolases"/>
    <property type="match status" value="1"/>
</dbReference>
<dbReference type="GO" id="GO:0030488">
    <property type="term" value="P:tRNA methylation"/>
    <property type="evidence" value="ECO:0007669"/>
    <property type="project" value="TreeGrafter"/>
</dbReference>
<feature type="domain" description="G" evidence="1">
    <location>
        <begin position="38"/>
        <end position="58"/>
    </location>
</feature>
<proteinExistence type="predicted"/>
<reference evidence="2" key="2">
    <citation type="journal article" date="2015" name="Data Brief">
        <title>Shoot transcriptome of the giant reed, Arundo donax.</title>
        <authorList>
            <person name="Barrero R.A."/>
            <person name="Guerrero F.D."/>
            <person name="Moolhuijzen P."/>
            <person name="Goolsby J.A."/>
            <person name="Tidwell J."/>
            <person name="Bellgard S.E."/>
            <person name="Bellgard M.I."/>
        </authorList>
    </citation>
    <scope>NUCLEOTIDE SEQUENCE</scope>
    <source>
        <tissue evidence="2">Shoot tissue taken approximately 20 cm above the soil surface</tissue>
    </source>
</reference>
<dbReference type="GO" id="GO:0005829">
    <property type="term" value="C:cytosol"/>
    <property type="evidence" value="ECO:0007669"/>
    <property type="project" value="TreeGrafter"/>
</dbReference>
<evidence type="ECO:0000259" key="1">
    <source>
        <dbReference type="Pfam" id="PF01926"/>
    </source>
</evidence>
<dbReference type="GO" id="GO:0002098">
    <property type="term" value="P:tRNA wobble uridine modification"/>
    <property type="evidence" value="ECO:0007669"/>
    <property type="project" value="TreeGrafter"/>
</dbReference>
<dbReference type="AlphaFoldDB" id="A0A0A9EBR3"/>
<dbReference type="Pfam" id="PF01926">
    <property type="entry name" value="MMR_HSR1"/>
    <property type="match status" value="1"/>
</dbReference>
<dbReference type="InterPro" id="IPR006073">
    <property type="entry name" value="GTP-bd"/>
</dbReference>
<reference evidence="2" key="1">
    <citation type="submission" date="2014-09" db="EMBL/GenBank/DDBJ databases">
        <authorList>
            <person name="Magalhaes I.L.F."/>
            <person name="Oliveira U."/>
            <person name="Santos F.R."/>
            <person name="Vidigal T.H.D.A."/>
            <person name="Brescovit A.D."/>
            <person name="Santos A.J."/>
        </authorList>
    </citation>
    <scope>NUCLEOTIDE SEQUENCE</scope>
    <source>
        <tissue evidence="2">Shoot tissue taken approximately 20 cm above the soil surface</tissue>
    </source>
</reference>
<sequence>MPPLDPVMLVGKINCMRQEVQDALDTSNYDKLLQSGLQIAIIGRPNAGKSSLLNAWSKLAE</sequence>
<dbReference type="Gene3D" id="3.40.50.300">
    <property type="entry name" value="P-loop containing nucleotide triphosphate hydrolases"/>
    <property type="match status" value="1"/>
</dbReference>
<name>A0A0A9EBR3_ARUDO</name>
<dbReference type="PANTHER" id="PTHR42714">
    <property type="entry name" value="TRNA MODIFICATION GTPASE GTPBP3"/>
    <property type="match status" value="1"/>
</dbReference>
<dbReference type="EMBL" id="GBRH01202525">
    <property type="protein sequence ID" value="JAD95370.1"/>
    <property type="molecule type" value="Transcribed_RNA"/>
</dbReference>
<dbReference type="InterPro" id="IPR027417">
    <property type="entry name" value="P-loop_NTPase"/>
</dbReference>
<organism evidence="2">
    <name type="scientific">Arundo donax</name>
    <name type="common">Giant reed</name>
    <name type="synonym">Donax arundinaceus</name>
    <dbReference type="NCBI Taxonomy" id="35708"/>
    <lineage>
        <taxon>Eukaryota</taxon>
        <taxon>Viridiplantae</taxon>
        <taxon>Streptophyta</taxon>
        <taxon>Embryophyta</taxon>
        <taxon>Tracheophyta</taxon>
        <taxon>Spermatophyta</taxon>
        <taxon>Magnoliopsida</taxon>
        <taxon>Liliopsida</taxon>
        <taxon>Poales</taxon>
        <taxon>Poaceae</taxon>
        <taxon>PACMAD clade</taxon>
        <taxon>Arundinoideae</taxon>
        <taxon>Arundineae</taxon>
        <taxon>Arundo</taxon>
    </lineage>
</organism>
<dbReference type="PANTHER" id="PTHR42714:SF2">
    <property type="entry name" value="TRNA MODIFICATION GTPASE GTPBP3, MITOCHONDRIAL"/>
    <property type="match status" value="1"/>
</dbReference>